<accession>A0A2L0IC28</accession>
<evidence type="ECO:0000313" key="2">
    <source>
        <dbReference type="Proteomes" id="UP000238365"/>
    </source>
</evidence>
<keyword evidence="2" id="KW-1185">Reference proteome</keyword>
<protein>
    <submittedName>
        <fullName evidence="1">Uncharacterized protein</fullName>
    </submittedName>
</protein>
<dbReference type="KEGG" id="pgz:C2E15_02935"/>
<reference evidence="1 2" key="1">
    <citation type="submission" date="2018-01" db="EMBL/GenBank/DDBJ databases">
        <title>Complete and assembled Genome of Pantoea gaviniae DSM22758T.</title>
        <authorList>
            <person name="Stevens M.J.A."/>
            <person name="Zurfluh K."/>
            <person name="Stephan R."/>
        </authorList>
    </citation>
    <scope>NUCLEOTIDE SEQUENCE [LARGE SCALE GENOMIC DNA]</scope>
    <source>
        <strain evidence="1 2">DSM 22758</strain>
    </source>
</reference>
<sequence>MPTPVALRFAALPQALLLLPYALLHLPHALLLLPYALLHFPKLYFCCLTLCFSYAPLPARSASPG</sequence>
<proteinExistence type="predicted"/>
<name>A0A2L0IC28_9GAMM</name>
<organism evidence="1 2">
    <name type="scientific">Mixta gaviniae</name>
    <dbReference type="NCBI Taxonomy" id="665914"/>
    <lineage>
        <taxon>Bacteria</taxon>
        <taxon>Pseudomonadati</taxon>
        <taxon>Pseudomonadota</taxon>
        <taxon>Gammaproteobacteria</taxon>
        <taxon>Enterobacterales</taxon>
        <taxon>Erwiniaceae</taxon>
        <taxon>Mixta</taxon>
    </lineage>
</organism>
<dbReference type="AlphaFoldDB" id="A0A2L0IC28"/>
<dbReference type="EMBL" id="CP026377">
    <property type="protein sequence ID" value="AUX92158.1"/>
    <property type="molecule type" value="Genomic_DNA"/>
</dbReference>
<evidence type="ECO:0000313" key="1">
    <source>
        <dbReference type="EMBL" id="AUX92158.1"/>
    </source>
</evidence>
<gene>
    <name evidence="1" type="ORF">C2E15_02935</name>
</gene>
<dbReference type="Proteomes" id="UP000238365">
    <property type="component" value="Chromosome"/>
</dbReference>